<keyword evidence="3" id="KW-1185">Reference proteome</keyword>
<evidence type="ECO:0000313" key="2">
    <source>
        <dbReference type="EMBL" id="SHK06117.1"/>
    </source>
</evidence>
<dbReference type="AlphaFoldDB" id="A0A1M6PDX0"/>
<dbReference type="EMBL" id="FRAJ01000008">
    <property type="protein sequence ID" value="SHK06117.1"/>
    <property type="molecule type" value="Genomic_DNA"/>
</dbReference>
<gene>
    <name evidence="2" type="ORF">SAMN02745883_01163</name>
</gene>
<reference evidence="2 3" key="1">
    <citation type="submission" date="2016-11" db="EMBL/GenBank/DDBJ databases">
        <authorList>
            <person name="Jaros S."/>
            <person name="Januszkiewicz K."/>
            <person name="Wedrychowicz H."/>
        </authorList>
    </citation>
    <scope>NUCLEOTIDE SEQUENCE [LARGE SCALE GENOMIC DNA]</scope>
    <source>
        <strain evidence="2 3">DSM 14501</strain>
    </source>
</reference>
<organism evidence="2 3">
    <name type="scientific">Caminicella sporogenes DSM 14501</name>
    <dbReference type="NCBI Taxonomy" id="1121266"/>
    <lineage>
        <taxon>Bacteria</taxon>
        <taxon>Bacillati</taxon>
        <taxon>Bacillota</taxon>
        <taxon>Clostridia</taxon>
        <taxon>Peptostreptococcales</taxon>
        <taxon>Caminicellaceae</taxon>
        <taxon>Caminicella</taxon>
    </lineage>
</organism>
<proteinExistence type="predicted"/>
<dbReference type="Pfam" id="PF14478">
    <property type="entry name" value="DUF4430"/>
    <property type="match status" value="1"/>
</dbReference>
<evidence type="ECO:0000259" key="1">
    <source>
        <dbReference type="Pfam" id="PF14478"/>
    </source>
</evidence>
<protein>
    <recommendedName>
        <fullName evidence="1">Transcobalamin-like C-terminal domain-containing protein</fullName>
    </recommendedName>
</protein>
<dbReference type="Gene3D" id="2.170.130.30">
    <property type="match status" value="1"/>
</dbReference>
<name>A0A1M6PDX0_9FIRM</name>
<feature type="domain" description="Transcobalamin-like C-terminal" evidence="1">
    <location>
        <begin position="55"/>
        <end position="142"/>
    </location>
</feature>
<sequence>MKKFLRIGILSFILVFVLSISVFADSATVTYRIMSTSDHGGIIFDEEVNTDTSKTYFDVLKDICDNDSSLLLKYVGSGASTYVQGIGKGSSEKDIQMEKRYLPNEKYYSGWMYRVNNELPNYSAGDTNKAKVSDGDVITWYYCCPAYTYFPKLESNDITQDDEELVVNVKAEKFKDVWTWQMETVDLNEGKVVLEYDGESIEADIVNGQAIFDDVSNYRGKTVNIYVKEQYYEENEDPDHCLKIVKSQEVKFNIN</sequence>
<dbReference type="Proteomes" id="UP000184082">
    <property type="component" value="Unassembled WGS sequence"/>
</dbReference>
<dbReference type="STRING" id="1121266.SAMN02745883_01163"/>
<accession>A0A1M6PDX0</accession>
<dbReference type="InterPro" id="IPR027954">
    <property type="entry name" value="Transcobalamin-like_C"/>
</dbReference>
<evidence type="ECO:0000313" key="3">
    <source>
        <dbReference type="Proteomes" id="UP000184082"/>
    </source>
</evidence>
<dbReference type="RefSeq" id="WP_072966520.1">
    <property type="nucleotide sequence ID" value="NZ_FRAJ01000008.1"/>
</dbReference>